<dbReference type="Pfam" id="PF20765">
    <property type="entry name" value="Phage_tail_terminator_8"/>
    <property type="match status" value="1"/>
</dbReference>
<organism evidence="1 2">
    <name type="scientific">Bacillus subtilis</name>
    <dbReference type="NCBI Taxonomy" id="1423"/>
    <lineage>
        <taxon>Bacteria</taxon>
        <taxon>Bacillati</taxon>
        <taxon>Bacillota</taxon>
        <taxon>Bacilli</taxon>
        <taxon>Bacillales</taxon>
        <taxon>Bacillaceae</taxon>
        <taxon>Bacillus</taxon>
    </lineage>
</organism>
<dbReference type="Proteomes" id="UP000032247">
    <property type="component" value="Unassembled WGS sequence"/>
</dbReference>
<evidence type="ECO:0000313" key="2">
    <source>
        <dbReference type="Proteomes" id="UP000032247"/>
    </source>
</evidence>
<proteinExistence type="predicted"/>
<sequence length="145" mass="16801">MNQEVGSIMGYLYKLYPVQVYEEEIPQDFAVPSLYFPPASTVDGTDTVSTFQKAYVLNVKLFHENAQKAHNEAERIADTLRSRRGIIPLIQESGEDTGDFIRLSRIETRVSDDYATIVLNWTSRYWYEREEQRSMDGFKFKSGVK</sequence>
<dbReference type="RefSeq" id="WP_017697472.1">
    <property type="nucleotide sequence ID" value="NZ_BDCV01000002.1"/>
</dbReference>
<protein>
    <recommendedName>
        <fullName evidence="3">Phage portal protein</fullName>
    </recommendedName>
</protein>
<dbReference type="InterPro" id="IPR049254">
    <property type="entry name" value="Phage_tail_terminator"/>
</dbReference>
<gene>
    <name evidence="1" type="ORF">SC09_Contig17orf00022</name>
</gene>
<evidence type="ECO:0008006" key="3">
    <source>
        <dbReference type="Google" id="ProtNLM"/>
    </source>
</evidence>
<dbReference type="PATRIC" id="fig|1423.173.peg.21"/>
<dbReference type="EMBL" id="JXBC01000001">
    <property type="protein sequence ID" value="KIU12905.1"/>
    <property type="molecule type" value="Genomic_DNA"/>
</dbReference>
<dbReference type="AlphaFoldDB" id="A0A0D1KVX8"/>
<comment type="caution">
    <text evidence="1">The sequence shown here is derived from an EMBL/GenBank/DDBJ whole genome shotgun (WGS) entry which is preliminary data.</text>
</comment>
<evidence type="ECO:0000313" key="1">
    <source>
        <dbReference type="EMBL" id="KIU12905.1"/>
    </source>
</evidence>
<reference evidence="1 2" key="1">
    <citation type="submission" date="2014-12" db="EMBL/GenBank/DDBJ databases">
        <title>Comparative genome analysis of Bacillus coagulans HM-08, Clostridium butyricum HM-68, Bacillus subtilis HM-66 and Bacillus licheniformis BL-09.</title>
        <authorList>
            <person name="Zhang H."/>
        </authorList>
    </citation>
    <scope>NUCLEOTIDE SEQUENCE [LARGE SCALE GENOMIC DNA]</scope>
    <source>
        <strain evidence="1 2">HM-66</strain>
    </source>
</reference>
<name>A0A0D1KVX8_BACIU</name>
<accession>A0A0D1KVX8</accession>